<sequence length="321" mass="35760">MKTINLVDPEILPMLDGYSEIKYSDENIQDVRDSVNTTIHEMSSEKLKNVAISEEFIDASDSKIRLVIYKPENAVNLRKGALLHIHGGGYIIGMPESSDARNQLLCNTLGIVVVSVDYRLAPENPFPQSIEDCYLALKWMIENADALEIDSKKIGVYGESAGGGLAAALAILARDRREVHLIHQFLIYPMIDDRTSVDADPNPYTGEFIWERQKNYYGWKSLLGHEPGIDGVSPYAAAARVKVMEELPPASIFVGALDLFLDENISYAQRLLRSGIPTELHVYPGAFHVFDFVTGSSISRQFNIDLIRAMKKALGISEKEN</sequence>
<evidence type="ECO:0000259" key="2">
    <source>
        <dbReference type="Pfam" id="PF07859"/>
    </source>
</evidence>
<organism evidence="3 4">
    <name type="scientific">Pedobacter hartonius</name>
    <dbReference type="NCBI Taxonomy" id="425514"/>
    <lineage>
        <taxon>Bacteria</taxon>
        <taxon>Pseudomonadati</taxon>
        <taxon>Bacteroidota</taxon>
        <taxon>Sphingobacteriia</taxon>
        <taxon>Sphingobacteriales</taxon>
        <taxon>Sphingobacteriaceae</taxon>
        <taxon>Pedobacter</taxon>
    </lineage>
</organism>
<gene>
    <name evidence="3" type="ORF">SAMN05443550_105299</name>
</gene>
<dbReference type="EMBL" id="FNRA01000005">
    <property type="protein sequence ID" value="SEA81474.1"/>
    <property type="molecule type" value="Genomic_DNA"/>
</dbReference>
<keyword evidence="4" id="KW-1185">Reference proteome</keyword>
<dbReference type="Gene3D" id="3.40.50.1820">
    <property type="entry name" value="alpha/beta hydrolase"/>
    <property type="match status" value="1"/>
</dbReference>
<keyword evidence="1" id="KW-0378">Hydrolase</keyword>
<dbReference type="InterPro" id="IPR029058">
    <property type="entry name" value="AB_hydrolase_fold"/>
</dbReference>
<name>A0A1H4E8S4_9SPHI</name>
<dbReference type="Proteomes" id="UP000198850">
    <property type="component" value="Unassembled WGS sequence"/>
</dbReference>
<dbReference type="InterPro" id="IPR013094">
    <property type="entry name" value="AB_hydrolase_3"/>
</dbReference>
<accession>A0A1H4E8S4</accession>
<dbReference type="InterPro" id="IPR050300">
    <property type="entry name" value="GDXG_lipolytic_enzyme"/>
</dbReference>
<dbReference type="RefSeq" id="WP_090556785.1">
    <property type="nucleotide sequence ID" value="NZ_FNRA01000005.1"/>
</dbReference>
<dbReference type="GO" id="GO:0016787">
    <property type="term" value="F:hydrolase activity"/>
    <property type="evidence" value="ECO:0007669"/>
    <property type="project" value="UniProtKB-KW"/>
</dbReference>
<dbReference type="SUPFAM" id="SSF53474">
    <property type="entry name" value="alpha/beta-Hydrolases"/>
    <property type="match status" value="1"/>
</dbReference>
<reference evidence="3 4" key="1">
    <citation type="submission" date="2016-10" db="EMBL/GenBank/DDBJ databases">
        <authorList>
            <person name="de Groot N.N."/>
        </authorList>
    </citation>
    <scope>NUCLEOTIDE SEQUENCE [LARGE SCALE GENOMIC DNA]</scope>
    <source>
        <strain evidence="3 4">DSM 19033</strain>
    </source>
</reference>
<protein>
    <submittedName>
        <fullName evidence="3">Triacylglycerol lipase</fullName>
    </submittedName>
</protein>
<evidence type="ECO:0000313" key="3">
    <source>
        <dbReference type="EMBL" id="SEA81474.1"/>
    </source>
</evidence>
<evidence type="ECO:0000256" key="1">
    <source>
        <dbReference type="ARBA" id="ARBA00022801"/>
    </source>
</evidence>
<evidence type="ECO:0000313" key="4">
    <source>
        <dbReference type="Proteomes" id="UP000198850"/>
    </source>
</evidence>
<dbReference type="STRING" id="425514.SAMN05443550_105299"/>
<proteinExistence type="predicted"/>
<dbReference type="Pfam" id="PF07859">
    <property type="entry name" value="Abhydrolase_3"/>
    <property type="match status" value="1"/>
</dbReference>
<dbReference type="AlphaFoldDB" id="A0A1H4E8S4"/>
<dbReference type="OrthoDB" id="9815425at2"/>
<dbReference type="PANTHER" id="PTHR48081:SF8">
    <property type="entry name" value="ALPHA_BETA HYDROLASE FOLD-3 DOMAIN-CONTAINING PROTEIN-RELATED"/>
    <property type="match status" value="1"/>
</dbReference>
<feature type="domain" description="Alpha/beta hydrolase fold-3" evidence="2">
    <location>
        <begin position="82"/>
        <end position="290"/>
    </location>
</feature>
<dbReference type="PANTHER" id="PTHR48081">
    <property type="entry name" value="AB HYDROLASE SUPERFAMILY PROTEIN C4A8.06C"/>
    <property type="match status" value="1"/>
</dbReference>